<dbReference type="Proteomes" id="UP000828390">
    <property type="component" value="Unassembled WGS sequence"/>
</dbReference>
<evidence type="ECO:0000313" key="3">
    <source>
        <dbReference type="Proteomes" id="UP000828390"/>
    </source>
</evidence>
<evidence type="ECO:0000313" key="2">
    <source>
        <dbReference type="EMBL" id="KAH3781093.1"/>
    </source>
</evidence>
<reference evidence="2" key="1">
    <citation type="journal article" date="2019" name="bioRxiv">
        <title>The Genome of the Zebra Mussel, Dreissena polymorpha: A Resource for Invasive Species Research.</title>
        <authorList>
            <person name="McCartney M.A."/>
            <person name="Auch B."/>
            <person name="Kono T."/>
            <person name="Mallez S."/>
            <person name="Zhang Y."/>
            <person name="Obille A."/>
            <person name="Becker A."/>
            <person name="Abrahante J.E."/>
            <person name="Garbe J."/>
            <person name="Badalamenti J.P."/>
            <person name="Herman A."/>
            <person name="Mangelson H."/>
            <person name="Liachko I."/>
            <person name="Sullivan S."/>
            <person name="Sone E.D."/>
            <person name="Koren S."/>
            <person name="Silverstein K.A.T."/>
            <person name="Beckman K.B."/>
            <person name="Gohl D.M."/>
        </authorList>
    </citation>
    <scope>NUCLEOTIDE SEQUENCE</scope>
    <source>
        <strain evidence="2">Duluth1</strain>
        <tissue evidence="2">Whole animal</tissue>
    </source>
</reference>
<reference evidence="2" key="2">
    <citation type="submission" date="2020-11" db="EMBL/GenBank/DDBJ databases">
        <authorList>
            <person name="McCartney M.A."/>
            <person name="Auch B."/>
            <person name="Kono T."/>
            <person name="Mallez S."/>
            <person name="Becker A."/>
            <person name="Gohl D.M."/>
            <person name="Silverstein K.A.T."/>
            <person name="Koren S."/>
            <person name="Bechman K.B."/>
            <person name="Herman A."/>
            <person name="Abrahante J.E."/>
            <person name="Garbe J."/>
        </authorList>
    </citation>
    <scope>NUCLEOTIDE SEQUENCE</scope>
    <source>
        <strain evidence="2">Duluth1</strain>
        <tissue evidence="2">Whole animal</tissue>
    </source>
</reference>
<dbReference type="AlphaFoldDB" id="A0A9D4EKQ5"/>
<protein>
    <submittedName>
        <fullName evidence="2">Uncharacterized protein</fullName>
    </submittedName>
</protein>
<comment type="caution">
    <text evidence="2">The sequence shown here is derived from an EMBL/GenBank/DDBJ whole genome shotgun (WGS) entry which is preliminary data.</text>
</comment>
<sequence>MQLLQQCSKRSGRRRSGKSSGPSHRSFPFRKIATSSLISNPSKDILRTLLNRLKCKVEKLLTEDQAGFRVGWSRS</sequence>
<keyword evidence="3" id="KW-1185">Reference proteome</keyword>
<evidence type="ECO:0000256" key="1">
    <source>
        <dbReference type="SAM" id="MobiDB-lite"/>
    </source>
</evidence>
<organism evidence="2 3">
    <name type="scientific">Dreissena polymorpha</name>
    <name type="common">Zebra mussel</name>
    <name type="synonym">Mytilus polymorpha</name>
    <dbReference type="NCBI Taxonomy" id="45954"/>
    <lineage>
        <taxon>Eukaryota</taxon>
        <taxon>Metazoa</taxon>
        <taxon>Spiralia</taxon>
        <taxon>Lophotrochozoa</taxon>
        <taxon>Mollusca</taxon>
        <taxon>Bivalvia</taxon>
        <taxon>Autobranchia</taxon>
        <taxon>Heteroconchia</taxon>
        <taxon>Euheterodonta</taxon>
        <taxon>Imparidentia</taxon>
        <taxon>Neoheterodontei</taxon>
        <taxon>Myida</taxon>
        <taxon>Dreissenoidea</taxon>
        <taxon>Dreissenidae</taxon>
        <taxon>Dreissena</taxon>
    </lineage>
</organism>
<gene>
    <name evidence="2" type="ORF">DPMN_158918</name>
</gene>
<proteinExistence type="predicted"/>
<feature type="region of interest" description="Disordered" evidence="1">
    <location>
        <begin position="1"/>
        <end position="27"/>
    </location>
</feature>
<name>A0A9D4EKQ5_DREPO</name>
<dbReference type="EMBL" id="JAIWYP010000008">
    <property type="protein sequence ID" value="KAH3781093.1"/>
    <property type="molecule type" value="Genomic_DNA"/>
</dbReference>
<accession>A0A9D4EKQ5</accession>